<dbReference type="SMART" id="SM00239">
    <property type="entry name" value="C2"/>
    <property type="match status" value="1"/>
</dbReference>
<comment type="caution">
    <text evidence="5">The sequence shown here is derived from an EMBL/GenBank/DDBJ whole genome shotgun (WGS) entry which is preliminary data.</text>
</comment>
<dbReference type="AlphaFoldDB" id="A0AAD4LKT9"/>
<gene>
    <name evidence="5" type="ORF">EDB92DRAFT_588827</name>
</gene>
<name>A0AAD4LKT9_9AGAM</name>
<accession>A0AAD4LKT9</accession>
<feature type="region of interest" description="Disordered" evidence="3">
    <location>
        <begin position="402"/>
        <end position="435"/>
    </location>
</feature>
<evidence type="ECO:0000256" key="1">
    <source>
        <dbReference type="ARBA" id="ARBA00022723"/>
    </source>
</evidence>
<dbReference type="Pfam" id="PF00168">
    <property type="entry name" value="C2"/>
    <property type="match status" value="1"/>
</dbReference>
<keyword evidence="6" id="KW-1185">Reference proteome</keyword>
<dbReference type="CDD" id="cd00030">
    <property type="entry name" value="C2"/>
    <property type="match status" value="1"/>
</dbReference>
<keyword evidence="2" id="KW-0106">Calcium</keyword>
<dbReference type="InterPro" id="IPR000008">
    <property type="entry name" value="C2_dom"/>
</dbReference>
<evidence type="ECO:0000313" key="5">
    <source>
        <dbReference type="EMBL" id="KAH8992175.1"/>
    </source>
</evidence>
<dbReference type="InterPro" id="IPR035892">
    <property type="entry name" value="C2_domain_sf"/>
</dbReference>
<dbReference type="SUPFAM" id="SSF49562">
    <property type="entry name" value="C2 domain (Calcium/lipid-binding domain, CaLB)"/>
    <property type="match status" value="1"/>
</dbReference>
<feature type="compositionally biased region" description="Polar residues" evidence="3">
    <location>
        <begin position="418"/>
        <end position="433"/>
    </location>
</feature>
<dbReference type="Proteomes" id="UP001201163">
    <property type="component" value="Unassembled WGS sequence"/>
</dbReference>
<organism evidence="5 6">
    <name type="scientific">Lactarius akahatsu</name>
    <dbReference type="NCBI Taxonomy" id="416441"/>
    <lineage>
        <taxon>Eukaryota</taxon>
        <taxon>Fungi</taxon>
        <taxon>Dikarya</taxon>
        <taxon>Basidiomycota</taxon>
        <taxon>Agaricomycotina</taxon>
        <taxon>Agaricomycetes</taxon>
        <taxon>Russulales</taxon>
        <taxon>Russulaceae</taxon>
        <taxon>Lactarius</taxon>
    </lineage>
</organism>
<evidence type="ECO:0000256" key="3">
    <source>
        <dbReference type="SAM" id="MobiDB-lite"/>
    </source>
</evidence>
<feature type="domain" description="C2" evidence="4">
    <location>
        <begin position="19"/>
        <end position="138"/>
    </location>
</feature>
<proteinExistence type="predicted"/>
<dbReference type="PANTHER" id="PTHR45911:SF4">
    <property type="entry name" value="MULTIPLE C2 AND TRANSMEMBRANE DOMAIN-CONTAINING PROTEIN"/>
    <property type="match status" value="1"/>
</dbReference>
<dbReference type="GO" id="GO:0005509">
    <property type="term" value="F:calcium ion binding"/>
    <property type="evidence" value="ECO:0007669"/>
    <property type="project" value="TreeGrafter"/>
</dbReference>
<dbReference type="EMBL" id="JAKELL010000023">
    <property type="protein sequence ID" value="KAH8992175.1"/>
    <property type="molecule type" value="Genomic_DNA"/>
</dbReference>
<evidence type="ECO:0000259" key="4">
    <source>
        <dbReference type="PROSITE" id="PS50004"/>
    </source>
</evidence>
<evidence type="ECO:0000313" key="6">
    <source>
        <dbReference type="Proteomes" id="UP001201163"/>
    </source>
</evidence>
<protein>
    <submittedName>
        <fullName evidence="5">C2-domain-containing protein</fullName>
    </submittedName>
</protein>
<evidence type="ECO:0000256" key="2">
    <source>
        <dbReference type="ARBA" id="ARBA00022837"/>
    </source>
</evidence>
<dbReference type="PANTHER" id="PTHR45911">
    <property type="entry name" value="C2 DOMAIN-CONTAINING PROTEIN"/>
    <property type="match status" value="1"/>
</dbReference>
<dbReference type="PROSITE" id="PS50004">
    <property type="entry name" value="C2"/>
    <property type="match status" value="1"/>
</dbReference>
<dbReference type="Gene3D" id="2.60.40.150">
    <property type="entry name" value="C2 domain"/>
    <property type="match status" value="1"/>
</dbReference>
<dbReference type="GO" id="GO:0016020">
    <property type="term" value="C:membrane"/>
    <property type="evidence" value="ECO:0007669"/>
    <property type="project" value="TreeGrafter"/>
</dbReference>
<keyword evidence="1" id="KW-0479">Metal-binding</keyword>
<sequence length="449" mass="49879">MSFLGNIHGSFSRRTSRDVSANAKVKEFKRHAGVETKYVDLTIHFIGARGLPKTDVAGSSDPYFVACLDHEIEYTSSVQANTLQPVWNELWHLKNVPTDATLAVQVMDKDEGKADDFVGKFETTVAPGAKEAVIQGPMHRRRSGTFWLNIESREPATPLSEAPAYTFDGPLRYAQHYSPTVGQLTRVNDARLYSTWEVRLRGVRTFFGDVFQHWNTEYAAAQSIFGVGPGALALRGTIRAGHRTLYAQTMRDRMGPLDTPADVLALLHGANSLVQDRSPTDPRRLRVKPAVYTYVIAEEDDTLRFSETGATFFVDFASKHALHANCAKRVRYSGEFHPRPTCAGGWVGYGDGNPDADADERTHWELVIDNNSGTYAPSRDLLPAVRALLEYNFPRVCHLRARQRGSGTQREPRGVSRVRTQVSRGQAGGTTTAHCGERADVVESHCWES</sequence>
<reference evidence="5" key="1">
    <citation type="submission" date="2022-01" db="EMBL/GenBank/DDBJ databases">
        <title>Comparative genomics reveals a dynamic genome evolution in the ectomycorrhizal milk-cap (Lactarius) mushrooms.</title>
        <authorList>
            <consortium name="DOE Joint Genome Institute"/>
            <person name="Lebreton A."/>
            <person name="Tang N."/>
            <person name="Kuo A."/>
            <person name="LaButti K."/>
            <person name="Drula E."/>
            <person name="Barry K."/>
            <person name="Clum A."/>
            <person name="Lipzen A."/>
            <person name="Mousain D."/>
            <person name="Ng V."/>
            <person name="Wang R."/>
            <person name="Wang X."/>
            <person name="Dai Y."/>
            <person name="Henrissat B."/>
            <person name="Grigoriev I.V."/>
            <person name="Guerin-Laguette A."/>
            <person name="Yu F."/>
            <person name="Martin F.M."/>
        </authorList>
    </citation>
    <scope>NUCLEOTIDE SEQUENCE</scope>
    <source>
        <strain evidence="5">QP</strain>
    </source>
</reference>